<gene>
    <name evidence="1" type="ORF">C3F09_02590</name>
</gene>
<feature type="non-terminal residue" evidence="1">
    <location>
        <position position="1"/>
    </location>
</feature>
<comment type="caution">
    <text evidence="1">The sequence shown here is derived from an EMBL/GenBank/DDBJ whole genome shotgun (WGS) entry which is preliminary data.</text>
</comment>
<dbReference type="AlphaFoldDB" id="A0A855XA20"/>
<dbReference type="Proteomes" id="UP000250918">
    <property type="component" value="Unassembled WGS sequence"/>
</dbReference>
<evidence type="ECO:0000313" key="2">
    <source>
        <dbReference type="Proteomes" id="UP000250918"/>
    </source>
</evidence>
<sequence>LSFVIPEWIDRTGAPVLGIRLANVGDGSTPDTKQVTLYLTQTSGQPYHLQVPISIEGNAGRTDTTVLMTDSVLTLSLVAETGATITVDPDYDLFRRLYPEEVEPIISAVLGAPKSVFVMGQSDEPLAAAFQEFAGGVSEDSATIIPESSSTSVPLDAARIMLNPSEVPDYIAKQAKITPDSVTISGVGYPRAGHSFVLSGQSADGSAKCWVLLSNDAASLPRLGQLVPHYGKYSYLVFEGAKNVAKGQWDVTESPLRVEVR</sequence>
<reference evidence="1 2" key="1">
    <citation type="journal article" date="2018" name="ISME J.">
        <title>A methanotrophic archaeon couples anaerobic oxidation of methane to Fe(III) reduction.</title>
        <authorList>
            <person name="Cai C."/>
            <person name="Leu A.O."/>
            <person name="Xie G.J."/>
            <person name="Guo J."/>
            <person name="Feng Y."/>
            <person name="Zhao J.X."/>
            <person name="Tyson G.W."/>
            <person name="Yuan Z."/>
            <person name="Hu S."/>
        </authorList>
    </citation>
    <scope>NUCLEOTIDE SEQUENCE [LARGE SCALE GENOMIC DNA]</scope>
    <source>
        <strain evidence="1">FeB_12</strain>
    </source>
</reference>
<name>A0A855XA20_9BACT</name>
<accession>A0A855XA20</accession>
<organism evidence="1 2">
    <name type="scientific">candidate division GN15 bacterium</name>
    <dbReference type="NCBI Taxonomy" id="2072418"/>
    <lineage>
        <taxon>Bacteria</taxon>
        <taxon>candidate division GN15</taxon>
    </lineage>
</organism>
<protein>
    <submittedName>
        <fullName evidence="1">Uncharacterized protein</fullName>
    </submittedName>
</protein>
<dbReference type="EMBL" id="PQAP01000010">
    <property type="protein sequence ID" value="PWB75398.1"/>
    <property type="molecule type" value="Genomic_DNA"/>
</dbReference>
<evidence type="ECO:0000313" key="1">
    <source>
        <dbReference type="EMBL" id="PWB75398.1"/>
    </source>
</evidence>
<proteinExistence type="predicted"/>